<dbReference type="KEGG" id="sesp:BN6_21260"/>
<dbReference type="BioCyc" id="SESP1179773:BN6_RS10375-MONOMER"/>
<evidence type="ECO:0000256" key="1">
    <source>
        <dbReference type="ARBA" id="ARBA00005254"/>
    </source>
</evidence>
<organism evidence="3 4">
    <name type="scientific">Saccharothrix espanaensis (strain ATCC 51144 / DSM 44229 / JCM 9112 / NBRC 15066 / NRRL 15764)</name>
    <dbReference type="NCBI Taxonomy" id="1179773"/>
    <lineage>
        <taxon>Bacteria</taxon>
        <taxon>Bacillati</taxon>
        <taxon>Actinomycetota</taxon>
        <taxon>Actinomycetes</taxon>
        <taxon>Pseudonocardiales</taxon>
        <taxon>Pseudonocardiaceae</taxon>
        <taxon>Saccharothrix</taxon>
    </lineage>
</organism>
<dbReference type="HOGENOM" id="CLU_094876_4_1_11"/>
<evidence type="ECO:0000313" key="3">
    <source>
        <dbReference type="EMBL" id="CCH29448.1"/>
    </source>
</evidence>
<accession>K0JYW3</accession>
<dbReference type="eggNOG" id="COG2030">
    <property type="taxonomic scope" value="Bacteria"/>
</dbReference>
<name>K0JYW3_SACES</name>
<dbReference type="SUPFAM" id="SSF54637">
    <property type="entry name" value="Thioesterase/thiol ester dehydrase-isomerase"/>
    <property type="match status" value="1"/>
</dbReference>
<sequence length="140" mass="15033">MSAFSLADVEVGTELPELPELRITRALLVRFADASGDPNPIHLDPDAARAAGLSDVIAHGMLSMGFLGRLVTEWVPVADLLSFRVRFAAATPVGARIRCAAKVKDLAEHDGERRVRLSLTVRVVDGPVTVRGDALVRVAR</sequence>
<gene>
    <name evidence="3" type="ordered locus">BN6_21260</name>
</gene>
<evidence type="ECO:0000313" key="4">
    <source>
        <dbReference type="Proteomes" id="UP000006281"/>
    </source>
</evidence>
<dbReference type="PATRIC" id="fig|1179773.3.peg.2121"/>
<feature type="domain" description="MaoC-like" evidence="2">
    <location>
        <begin position="13"/>
        <end position="119"/>
    </location>
</feature>
<protein>
    <recommendedName>
        <fullName evidence="2">MaoC-like domain-containing protein</fullName>
    </recommendedName>
</protein>
<reference evidence="3 4" key="1">
    <citation type="journal article" date="2012" name="BMC Genomics">
        <title>Complete genome sequence of Saccharothrix espanaensis DSM 44229T and comparison to the other completely sequenced Pseudonocardiaceae.</title>
        <authorList>
            <person name="Strobel T."/>
            <person name="Al-Dilaimi A."/>
            <person name="Blom J."/>
            <person name="Gessner A."/>
            <person name="Kalinowski J."/>
            <person name="Luzhetska M."/>
            <person name="Puhler A."/>
            <person name="Szczepanowski R."/>
            <person name="Bechthold A."/>
            <person name="Ruckert C."/>
        </authorList>
    </citation>
    <scope>NUCLEOTIDE SEQUENCE [LARGE SCALE GENOMIC DNA]</scope>
    <source>
        <strain evidence="4">ATCC 51144 / DSM 44229 / JCM 9112 / NBRC 15066 / NRRL 15764</strain>
    </source>
</reference>
<dbReference type="AlphaFoldDB" id="K0JYW3"/>
<dbReference type="PANTHER" id="PTHR43841">
    <property type="entry name" value="3-HYDROXYACYL-THIOESTER DEHYDRATASE HTDX-RELATED"/>
    <property type="match status" value="1"/>
</dbReference>
<dbReference type="STRING" id="1179773.BN6_21260"/>
<comment type="similarity">
    <text evidence="1">Belongs to the enoyl-CoA hydratase/isomerase family.</text>
</comment>
<keyword evidence="4" id="KW-1185">Reference proteome</keyword>
<dbReference type="RefSeq" id="WP_015099560.1">
    <property type="nucleotide sequence ID" value="NC_019673.1"/>
</dbReference>
<dbReference type="PANTHER" id="PTHR43841:SF3">
    <property type="entry name" value="(3R)-HYDROXYACYL-ACP DEHYDRATASE SUBUNIT HADB"/>
    <property type="match status" value="1"/>
</dbReference>
<dbReference type="InterPro" id="IPR029069">
    <property type="entry name" value="HotDog_dom_sf"/>
</dbReference>
<dbReference type="Gene3D" id="3.10.129.10">
    <property type="entry name" value="Hotdog Thioesterase"/>
    <property type="match status" value="1"/>
</dbReference>
<proteinExistence type="inferred from homology"/>
<dbReference type="Proteomes" id="UP000006281">
    <property type="component" value="Chromosome"/>
</dbReference>
<dbReference type="Pfam" id="PF01575">
    <property type="entry name" value="MaoC_dehydratas"/>
    <property type="match status" value="1"/>
</dbReference>
<dbReference type="InterPro" id="IPR002539">
    <property type="entry name" value="MaoC-like_dom"/>
</dbReference>
<evidence type="ECO:0000259" key="2">
    <source>
        <dbReference type="Pfam" id="PF01575"/>
    </source>
</evidence>
<dbReference type="EMBL" id="HE804045">
    <property type="protein sequence ID" value="CCH29448.1"/>
    <property type="molecule type" value="Genomic_DNA"/>
</dbReference>